<dbReference type="OMA" id="MYVTDGD"/>
<gene>
    <name evidence="1" type="ORF">DIURU_003756</name>
</gene>
<dbReference type="GeneID" id="54782407"/>
<dbReference type="EMBL" id="SWFT01000110">
    <property type="protein sequence ID" value="KAA8900520.1"/>
    <property type="molecule type" value="Genomic_DNA"/>
</dbReference>
<dbReference type="VEuPathDB" id="FungiDB:DIURU_003756"/>
<dbReference type="GO" id="GO:0008757">
    <property type="term" value="F:S-adenosylmethionine-dependent methyltransferase activity"/>
    <property type="evidence" value="ECO:0007669"/>
    <property type="project" value="UniProtKB-ARBA"/>
</dbReference>
<dbReference type="AlphaFoldDB" id="A0A642UM02"/>
<dbReference type="PANTHER" id="PTHR14614:SF130">
    <property type="entry name" value="PROTEIN-LYSINE N-METHYLTRANSFERASE EEF2KMT"/>
    <property type="match status" value="1"/>
</dbReference>
<dbReference type="SUPFAM" id="SSF53335">
    <property type="entry name" value="S-adenosyl-L-methionine-dependent methyltransferases"/>
    <property type="match status" value="1"/>
</dbReference>
<dbReference type="Pfam" id="PF10294">
    <property type="entry name" value="Methyltransf_16"/>
    <property type="match status" value="1"/>
</dbReference>
<dbReference type="Proteomes" id="UP000449547">
    <property type="component" value="Unassembled WGS sequence"/>
</dbReference>
<dbReference type="OrthoDB" id="194386at2759"/>
<evidence type="ECO:0000313" key="1">
    <source>
        <dbReference type="EMBL" id="KAA8900520.1"/>
    </source>
</evidence>
<dbReference type="InterPro" id="IPR019410">
    <property type="entry name" value="Methyltransf_16"/>
</dbReference>
<dbReference type="GO" id="GO:0005737">
    <property type="term" value="C:cytoplasm"/>
    <property type="evidence" value="ECO:0007669"/>
    <property type="project" value="TreeGrafter"/>
</dbReference>
<name>A0A642UM02_DIURU</name>
<evidence type="ECO:0000313" key="2">
    <source>
        <dbReference type="Proteomes" id="UP000449547"/>
    </source>
</evidence>
<organism evidence="1 2">
    <name type="scientific">Diutina rugosa</name>
    <name type="common">Yeast</name>
    <name type="synonym">Candida rugosa</name>
    <dbReference type="NCBI Taxonomy" id="5481"/>
    <lineage>
        <taxon>Eukaryota</taxon>
        <taxon>Fungi</taxon>
        <taxon>Dikarya</taxon>
        <taxon>Ascomycota</taxon>
        <taxon>Saccharomycotina</taxon>
        <taxon>Pichiomycetes</taxon>
        <taxon>Debaryomycetaceae</taxon>
        <taxon>Diutina</taxon>
    </lineage>
</organism>
<accession>A0A642UM02</accession>
<dbReference type="InterPro" id="IPR029063">
    <property type="entry name" value="SAM-dependent_MTases_sf"/>
</dbReference>
<evidence type="ECO:0008006" key="3">
    <source>
        <dbReference type="Google" id="ProtNLM"/>
    </source>
</evidence>
<dbReference type="RefSeq" id="XP_034011446.1">
    <property type="nucleotide sequence ID" value="XM_034156553.1"/>
</dbReference>
<protein>
    <recommendedName>
        <fullName evidence="3">FAM86 N-terminal domain-containing protein</fullName>
    </recommendedName>
</protein>
<reference evidence="1 2" key="1">
    <citation type="submission" date="2019-07" db="EMBL/GenBank/DDBJ databases">
        <title>Genome assembly of two rare yeast pathogens: Diutina rugosa and Trichomonascus ciferrii.</title>
        <authorList>
            <person name="Mixao V."/>
            <person name="Saus E."/>
            <person name="Hansen A."/>
            <person name="Lass-Flor C."/>
            <person name="Gabaldon T."/>
        </authorList>
    </citation>
    <scope>NUCLEOTIDE SEQUENCE [LARGE SCALE GENOMIC DNA]</scope>
    <source>
        <strain evidence="1 2">CBS 613</strain>
    </source>
</reference>
<dbReference type="PANTHER" id="PTHR14614">
    <property type="entry name" value="HEPATOCELLULAR CARCINOMA-ASSOCIATED ANTIGEN"/>
    <property type="match status" value="1"/>
</dbReference>
<proteinExistence type="predicted"/>
<comment type="caution">
    <text evidence="1">The sequence shown here is derived from an EMBL/GenBank/DDBJ whole genome shotgun (WGS) entry which is preliminary data.</text>
</comment>
<keyword evidence="2" id="KW-1185">Reference proteome</keyword>
<sequence length="298" mass="33263">MSLQPIYQRQPAHLIDYTQLGPRHDLITALTKHVVPYNPVYARKVLQRYLDQAPTDDDNNDDEDDVDGAYELLGELLATGGPERQDEDVLGYIVGPTTVWLRENPHIISGQATTGLRTWEAAVYLTHYLWNHQDNIQERGVLELGAGTGLVGLAIAKWGVAGDVYISDGTSSLIDRMGESMALNQLKPDHIHFQRLWWGEDECAETVDTIVGADITYDASVVPALVHTIRHEFSRGATVAYIAATIRNQETIAVWNELTPTEFTVEVVSRSPDPHHEVAGFWYPPGTPEILIYKLTPK</sequence>
<dbReference type="Gene3D" id="3.40.50.150">
    <property type="entry name" value="Vaccinia Virus protein VP39"/>
    <property type="match status" value="1"/>
</dbReference>